<dbReference type="FunFam" id="3.30.40.10:FF:000187">
    <property type="entry name" value="E3 ubiquitin-protein ligase ATL6"/>
    <property type="match status" value="1"/>
</dbReference>
<accession>A0A1R3J6G2</accession>
<evidence type="ECO:0000256" key="13">
    <source>
        <dbReference type="ARBA" id="ARBA00024209"/>
    </source>
</evidence>
<keyword evidence="18" id="KW-1185">Reference proteome</keyword>
<keyword evidence="5" id="KW-0808">Transferase</keyword>
<dbReference type="Gene3D" id="3.30.40.10">
    <property type="entry name" value="Zinc/RING finger domain, C3HC4 (zinc finger)"/>
    <property type="match status" value="1"/>
</dbReference>
<dbReference type="Proteomes" id="UP000187203">
    <property type="component" value="Unassembled WGS sequence"/>
</dbReference>
<dbReference type="OrthoDB" id="8062037at2759"/>
<dbReference type="Pfam" id="PF13639">
    <property type="entry name" value="zf-RING_2"/>
    <property type="match status" value="1"/>
</dbReference>
<dbReference type="AlphaFoldDB" id="A0A1R3J6G2"/>
<keyword evidence="6" id="KW-0812">Transmembrane</keyword>
<dbReference type="GO" id="GO:0061630">
    <property type="term" value="F:ubiquitin protein ligase activity"/>
    <property type="evidence" value="ECO:0007669"/>
    <property type="project" value="UniProtKB-EC"/>
</dbReference>
<evidence type="ECO:0000259" key="16">
    <source>
        <dbReference type="PROSITE" id="PS50089"/>
    </source>
</evidence>
<evidence type="ECO:0000256" key="8">
    <source>
        <dbReference type="ARBA" id="ARBA00022771"/>
    </source>
</evidence>
<evidence type="ECO:0000256" key="1">
    <source>
        <dbReference type="ARBA" id="ARBA00000900"/>
    </source>
</evidence>
<keyword evidence="7" id="KW-0479">Metal-binding</keyword>
<evidence type="ECO:0000256" key="5">
    <source>
        <dbReference type="ARBA" id="ARBA00022679"/>
    </source>
</evidence>
<dbReference type="STRING" id="93759.A0A1R3J6G2"/>
<dbReference type="SMART" id="SM00184">
    <property type="entry name" value="RING"/>
    <property type="match status" value="1"/>
</dbReference>
<protein>
    <recommendedName>
        <fullName evidence="4">RING-type E3 ubiquitin transferase</fullName>
        <ecNumber evidence="4">2.3.2.27</ecNumber>
    </recommendedName>
</protein>
<keyword evidence="10" id="KW-0862">Zinc</keyword>
<dbReference type="PANTHER" id="PTHR46913:SF1">
    <property type="entry name" value="RING-H2 FINGER PROTEIN ATL16"/>
    <property type="match status" value="1"/>
</dbReference>
<dbReference type="PANTHER" id="PTHR46913">
    <property type="entry name" value="RING-H2 FINGER PROTEIN ATL16"/>
    <property type="match status" value="1"/>
</dbReference>
<evidence type="ECO:0000256" key="15">
    <source>
        <dbReference type="SAM" id="MobiDB-lite"/>
    </source>
</evidence>
<evidence type="ECO:0000256" key="9">
    <source>
        <dbReference type="ARBA" id="ARBA00022786"/>
    </source>
</evidence>
<dbReference type="InterPro" id="IPR001841">
    <property type="entry name" value="Znf_RING"/>
</dbReference>
<keyword evidence="9" id="KW-0833">Ubl conjugation pathway</keyword>
<evidence type="ECO:0000256" key="10">
    <source>
        <dbReference type="ARBA" id="ARBA00022833"/>
    </source>
</evidence>
<sequence>MALTVVVLLTALFFMGFFSIYIRRFSGDDPTTAHLSRRRRYRSGPLDTNFSLSSDSDPLHASSASRKGLDPTTIRSLPVYSYLHGTAAKYHQVDCAICLTEFEEMDCVKLIPNCKHVFHVECIDTWLCSHLSCPVCRGTRFFETKGSCGELGVKQESISLGVSESSTVSIGDTCIMLGSATASRVRRSSSCSSLGQRAMLQRTLSF</sequence>
<comment type="caution">
    <text evidence="17">The sequence shown here is derived from an EMBL/GenBank/DDBJ whole genome shotgun (WGS) entry which is preliminary data.</text>
</comment>
<evidence type="ECO:0000256" key="12">
    <source>
        <dbReference type="ARBA" id="ARBA00023136"/>
    </source>
</evidence>
<dbReference type="SUPFAM" id="SSF57850">
    <property type="entry name" value="RING/U-box"/>
    <property type="match status" value="1"/>
</dbReference>
<comment type="similarity">
    <text evidence="13">Belongs to the RING-type zinc finger family. ATL subfamily.</text>
</comment>
<feature type="domain" description="RING-type" evidence="16">
    <location>
        <begin position="95"/>
        <end position="137"/>
    </location>
</feature>
<dbReference type="GO" id="GO:0016567">
    <property type="term" value="P:protein ubiquitination"/>
    <property type="evidence" value="ECO:0007669"/>
    <property type="project" value="InterPro"/>
</dbReference>
<proteinExistence type="inferred from homology"/>
<organism evidence="17 18">
    <name type="scientific">Corchorus olitorius</name>
    <dbReference type="NCBI Taxonomy" id="93759"/>
    <lineage>
        <taxon>Eukaryota</taxon>
        <taxon>Viridiplantae</taxon>
        <taxon>Streptophyta</taxon>
        <taxon>Embryophyta</taxon>
        <taxon>Tracheophyta</taxon>
        <taxon>Spermatophyta</taxon>
        <taxon>Magnoliopsida</taxon>
        <taxon>eudicotyledons</taxon>
        <taxon>Gunneridae</taxon>
        <taxon>Pentapetalae</taxon>
        <taxon>rosids</taxon>
        <taxon>malvids</taxon>
        <taxon>Malvales</taxon>
        <taxon>Malvaceae</taxon>
        <taxon>Grewioideae</taxon>
        <taxon>Apeibeae</taxon>
        <taxon>Corchorus</taxon>
    </lineage>
</organism>
<gene>
    <name evidence="17" type="ORF">COLO4_19221</name>
</gene>
<evidence type="ECO:0000256" key="3">
    <source>
        <dbReference type="ARBA" id="ARBA00004906"/>
    </source>
</evidence>
<dbReference type="GO" id="GO:0016020">
    <property type="term" value="C:membrane"/>
    <property type="evidence" value="ECO:0007669"/>
    <property type="project" value="UniProtKB-SubCell"/>
</dbReference>
<keyword evidence="12" id="KW-0472">Membrane</keyword>
<comment type="catalytic activity">
    <reaction evidence="1">
        <text>S-ubiquitinyl-[E2 ubiquitin-conjugating enzyme]-L-cysteine + [acceptor protein]-L-lysine = [E2 ubiquitin-conjugating enzyme]-L-cysteine + N(6)-ubiquitinyl-[acceptor protein]-L-lysine.</text>
        <dbReference type="EC" id="2.3.2.27"/>
    </reaction>
</comment>
<evidence type="ECO:0000256" key="6">
    <source>
        <dbReference type="ARBA" id="ARBA00022692"/>
    </source>
</evidence>
<evidence type="ECO:0000313" key="17">
    <source>
        <dbReference type="EMBL" id="OMO90346.1"/>
    </source>
</evidence>
<dbReference type="CDD" id="cd16461">
    <property type="entry name" value="RING-H2_EL5-like"/>
    <property type="match status" value="1"/>
</dbReference>
<name>A0A1R3J6G2_9ROSI</name>
<dbReference type="InterPro" id="IPR013083">
    <property type="entry name" value="Znf_RING/FYVE/PHD"/>
</dbReference>
<evidence type="ECO:0000313" key="18">
    <source>
        <dbReference type="Proteomes" id="UP000187203"/>
    </source>
</evidence>
<feature type="compositionally biased region" description="Polar residues" evidence="15">
    <location>
        <begin position="46"/>
        <end position="56"/>
    </location>
</feature>
<dbReference type="PROSITE" id="PS50089">
    <property type="entry name" value="ZF_RING_2"/>
    <property type="match status" value="1"/>
</dbReference>
<dbReference type="EC" id="2.3.2.27" evidence="4"/>
<evidence type="ECO:0000256" key="11">
    <source>
        <dbReference type="ARBA" id="ARBA00022989"/>
    </source>
</evidence>
<evidence type="ECO:0000256" key="2">
    <source>
        <dbReference type="ARBA" id="ARBA00004167"/>
    </source>
</evidence>
<keyword evidence="8 14" id="KW-0863">Zinc-finger</keyword>
<evidence type="ECO:0000256" key="7">
    <source>
        <dbReference type="ARBA" id="ARBA00022723"/>
    </source>
</evidence>
<keyword evidence="11" id="KW-1133">Transmembrane helix</keyword>
<comment type="subcellular location">
    <subcellularLocation>
        <location evidence="2">Membrane</location>
        <topology evidence="2">Single-pass membrane protein</topology>
    </subcellularLocation>
</comment>
<evidence type="ECO:0000256" key="14">
    <source>
        <dbReference type="PROSITE-ProRule" id="PRU00175"/>
    </source>
</evidence>
<comment type="pathway">
    <text evidence="3">Protein modification; protein ubiquitination.</text>
</comment>
<feature type="region of interest" description="Disordered" evidence="15">
    <location>
        <begin position="46"/>
        <end position="68"/>
    </location>
</feature>
<dbReference type="EMBL" id="AWUE01016561">
    <property type="protein sequence ID" value="OMO90346.1"/>
    <property type="molecule type" value="Genomic_DNA"/>
</dbReference>
<reference evidence="18" key="1">
    <citation type="submission" date="2013-09" db="EMBL/GenBank/DDBJ databases">
        <title>Corchorus olitorius genome sequencing.</title>
        <authorList>
            <person name="Alam M."/>
            <person name="Haque M.S."/>
            <person name="Islam M.S."/>
            <person name="Emdad E.M."/>
            <person name="Islam M.M."/>
            <person name="Ahmed B."/>
            <person name="Halim A."/>
            <person name="Hossen Q.M.M."/>
            <person name="Hossain M.Z."/>
            <person name="Ahmed R."/>
            <person name="Khan M.M."/>
            <person name="Islam R."/>
            <person name="Rashid M.M."/>
            <person name="Khan S.A."/>
            <person name="Rahman M.S."/>
            <person name="Alam M."/>
            <person name="Yahiya A.S."/>
            <person name="Khan M.S."/>
            <person name="Azam M.S."/>
            <person name="Haque T."/>
            <person name="Lashkar M.Z.H."/>
            <person name="Akhand A.I."/>
            <person name="Morshed G."/>
            <person name="Roy S."/>
            <person name="Uddin K.S."/>
            <person name="Rabeya T."/>
            <person name="Hossain A.S."/>
            <person name="Chowdhury A."/>
            <person name="Snigdha A.R."/>
            <person name="Mortoza M.S."/>
            <person name="Matin S.A."/>
            <person name="Hoque S.M.E."/>
            <person name="Islam M.K."/>
            <person name="Roy D.K."/>
            <person name="Haider R."/>
            <person name="Moosa M.M."/>
            <person name="Elias S.M."/>
            <person name="Hasan A.M."/>
            <person name="Jahan S."/>
            <person name="Shafiuddin M."/>
            <person name="Mahmood N."/>
            <person name="Shommy N.S."/>
        </authorList>
    </citation>
    <scope>NUCLEOTIDE SEQUENCE [LARGE SCALE GENOMIC DNA]</scope>
    <source>
        <strain evidence="18">cv. O-4</strain>
    </source>
</reference>
<dbReference type="GO" id="GO:0008270">
    <property type="term" value="F:zinc ion binding"/>
    <property type="evidence" value="ECO:0007669"/>
    <property type="project" value="UniProtKB-KW"/>
</dbReference>
<evidence type="ECO:0000256" key="4">
    <source>
        <dbReference type="ARBA" id="ARBA00012483"/>
    </source>
</evidence>
<dbReference type="InterPro" id="IPR044600">
    <property type="entry name" value="ATL1/ATL16-like"/>
</dbReference>